<dbReference type="InterPro" id="IPR003768">
    <property type="entry name" value="ScpA"/>
</dbReference>
<dbReference type="PANTHER" id="PTHR33969">
    <property type="entry name" value="SEGREGATION AND CONDENSATION PROTEIN A"/>
    <property type="match status" value="1"/>
</dbReference>
<sequence length="260" mass="28913">MTTAETLHVSLDGYEGPLDLLLELARAQKVDIARLSILDLVDQYLAVIEGARRVRLELAADWLVMAAWLAWLKSRLLLPEDPQQEEDAEALAGQLAERLAELERMRAAAQWLATRPQLGQEVLERGHPESFLRQDRSGLNADLPMLLRAYVEALRRASARRPYRPKPRRLWTVQEALERLARLVGALPEWGELQRFLPDALSDPVERRAALAATLIAGLEMARGGSIELRQEAAFGPILLRRCAAAEAALEGTDHDAAAA</sequence>
<name>A0A845BCH5_9PROT</name>
<comment type="caution">
    <text evidence="2">The sequence shown here is derived from an EMBL/GenBank/DDBJ whole genome shotgun (WGS) entry which is preliminary data.</text>
</comment>
<keyword evidence="3" id="KW-1185">Reference proteome</keyword>
<dbReference type="EMBL" id="SNVJ01000008">
    <property type="protein sequence ID" value="MXP63840.1"/>
    <property type="molecule type" value="Genomic_DNA"/>
</dbReference>
<dbReference type="Gene3D" id="6.10.250.2410">
    <property type="match status" value="1"/>
</dbReference>
<dbReference type="OrthoDB" id="9793741at2"/>
<dbReference type="Pfam" id="PF02616">
    <property type="entry name" value="SMC_ScpA"/>
    <property type="match status" value="1"/>
</dbReference>
<evidence type="ECO:0000313" key="2">
    <source>
        <dbReference type="EMBL" id="MXP63840.1"/>
    </source>
</evidence>
<proteinExistence type="predicted"/>
<evidence type="ECO:0000256" key="1">
    <source>
        <dbReference type="ARBA" id="ARBA00044777"/>
    </source>
</evidence>
<dbReference type="AlphaFoldDB" id="A0A845BCH5"/>
<dbReference type="PANTHER" id="PTHR33969:SF2">
    <property type="entry name" value="SEGREGATION AND CONDENSATION PROTEIN A"/>
    <property type="match status" value="1"/>
</dbReference>
<dbReference type="RefSeq" id="WP_160936973.1">
    <property type="nucleotide sequence ID" value="NZ_SNVJ01000008.1"/>
</dbReference>
<dbReference type="Proteomes" id="UP000460715">
    <property type="component" value="Unassembled WGS sequence"/>
</dbReference>
<evidence type="ECO:0000313" key="3">
    <source>
        <dbReference type="Proteomes" id="UP000460715"/>
    </source>
</evidence>
<gene>
    <name evidence="2" type="ORF">E0493_10810</name>
</gene>
<protein>
    <recommendedName>
        <fullName evidence="1">Segregation and condensation protein A</fullName>
    </recommendedName>
</protein>
<reference evidence="2 3" key="1">
    <citation type="submission" date="2019-03" db="EMBL/GenBank/DDBJ databases">
        <title>Roseomonas sp. a novel Roseomonas species isolated from Sea whip Gorgonian.</title>
        <authorList>
            <person name="Li F."/>
            <person name="Pan X."/>
            <person name="Huang S."/>
            <person name="Li Z."/>
            <person name="Meng B."/>
        </authorList>
    </citation>
    <scope>NUCLEOTIDE SEQUENCE [LARGE SCALE GENOMIC DNA]</scope>
    <source>
        <strain evidence="2 3">M0104</strain>
    </source>
</reference>
<organism evidence="2 3">
    <name type="scientific">Teichococcus coralli</name>
    <dbReference type="NCBI Taxonomy" id="2545983"/>
    <lineage>
        <taxon>Bacteria</taxon>
        <taxon>Pseudomonadati</taxon>
        <taxon>Pseudomonadota</taxon>
        <taxon>Alphaproteobacteria</taxon>
        <taxon>Acetobacterales</taxon>
        <taxon>Roseomonadaceae</taxon>
        <taxon>Roseomonas</taxon>
    </lineage>
</organism>
<accession>A0A845BCH5</accession>